<sequence length="513" mass="58625">MSFRSGRPTKRFIIIFGIILVIIFLSSLQVKTTSKTKLDTLVTDDDTGSFSFEYNRPPDHGQVRLDGQLNVILPSPHVTDTNTPGASLADKQQSVEAPSYASTIQGINQKYCGADQCRFMLPIAITEQESKAQYHFRQLAFLSGKLNRTIVLPNVHSSHLGACRQHPFDFYYDHTWMDTNQAHFKYITMQQFRAWIQERQAAAAVPSGQEIFIEIDESFPHLTKANNCFKDLFDFTHRPRTRFQLEDPETESRRTGNFTEIFLDVLGDAARAKDYKDQLLANDNDDDATTTTVVPDLEVIHLFYDRRFGYIEEPAVETPLAYHSRWTALADRIAAQLYPFVAIHWRMERLEPLSNLQTCAETLVRKLKQGTTAANVFLLTDYPHLLTSPLAKPESMSFKMNELRPEHHDAIRYLYEHTDVTLTTLQRQDIPYSDMPDQWHLIPVEAMSKPADKSILGIVDKLVAMRAQWFLYGQPAVCGKDSSFTRRIRDERVAAYRSGDSTIVSPQDVFGLS</sequence>
<dbReference type="AlphaFoldDB" id="A0A168S2U6"/>
<dbReference type="InParanoid" id="A0A168S2U6"/>
<dbReference type="Gene3D" id="3.40.50.11350">
    <property type="match status" value="1"/>
</dbReference>
<dbReference type="OMA" id="FTHRPRT"/>
<evidence type="ECO:0008006" key="4">
    <source>
        <dbReference type="Google" id="ProtNLM"/>
    </source>
</evidence>
<name>A0A168S2U6_ABSGL</name>
<evidence type="ECO:0000313" key="2">
    <source>
        <dbReference type="EMBL" id="SAM07728.1"/>
    </source>
</evidence>
<reference evidence="2" key="1">
    <citation type="submission" date="2016-04" db="EMBL/GenBank/DDBJ databases">
        <authorList>
            <person name="Evans L.H."/>
            <person name="Alamgir A."/>
            <person name="Owens N."/>
            <person name="Weber N.D."/>
            <person name="Virtaneva K."/>
            <person name="Barbian K."/>
            <person name="Babar A."/>
            <person name="Rosenke K."/>
        </authorList>
    </citation>
    <scope>NUCLEOTIDE SEQUENCE [LARGE SCALE GENOMIC DNA]</scope>
    <source>
        <strain evidence="2">CBS 101.48</strain>
    </source>
</reference>
<protein>
    <recommendedName>
        <fullName evidence="4">Peptide-O-fucosyltransferase</fullName>
    </recommendedName>
</protein>
<proteinExistence type="predicted"/>
<keyword evidence="1" id="KW-1133">Transmembrane helix</keyword>
<dbReference type="GO" id="GO:0006004">
    <property type="term" value="P:fucose metabolic process"/>
    <property type="evidence" value="ECO:0007669"/>
    <property type="project" value="UniProtKB-KW"/>
</dbReference>
<keyword evidence="1" id="KW-0812">Transmembrane</keyword>
<organism evidence="2">
    <name type="scientific">Absidia glauca</name>
    <name type="common">Pin mould</name>
    <dbReference type="NCBI Taxonomy" id="4829"/>
    <lineage>
        <taxon>Eukaryota</taxon>
        <taxon>Fungi</taxon>
        <taxon>Fungi incertae sedis</taxon>
        <taxon>Mucoromycota</taxon>
        <taxon>Mucoromycotina</taxon>
        <taxon>Mucoromycetes</taxon>
        <taxon>Mucorales</taxon>
        <taxon>Cunninghamellaceae</taxon>
        <taxon>Absidia</taxon>
    </lineage>
</organism>
<dbReference type="Proteomes" id="UP000078561">
    <property type="component" value="Unassembled WGS sequence"/>
</dbReference>
<dbReference type="GO" id="GO:0016740">
    <property type="term" value="F:transferase activity"/>
    <property type="evidence" value="ECO:0007669"/>
    <property type="project" value="UniProtKB-KW"/>
</dbReference>
<keyword evidence="1" id="KW-0472">Membrane</keyword>
<gene>
    <name evidence="2" type="primary">ABSGL_13385.1 scaffold 14161</name>
</gene>
<accession>A0A168S2U6</accession>
<dbReference type="EMBL" id="LT554852">
    <property type="protein sequence ID" value="SAM07728.1"/>
    <property type="molecule type" value="Genomic_DNA"/>
</dbReference>
<evidence type="ECO:0000313" key="3">
    <source>
        <dbReference type="Proteomes" id="UP000078561"/>
    </source>
</evidence>
<evidence type="ECO:0000256" key="1">
    <source>
        <dbReference type="SAM" id="Phobius"/>
    </source>
</evidence>
<feature type="transmembrane region" description="Helical" evidence="1">
    <location>
        <begin position="12"/>
        <end position="30"/>
    </location>
</feature>
<dbReference type="OrthoDB" id="2020419at2759"/>
<keyword evidence="3" id="KW-1185">Reference proteome</keyword>